<gene>
    <name evidence="1" type="ORF">BJ122_102213</name>
</gene>
<comment type="caution">
    <text evidence="1">The sequence shown here is derived from an EMBL/GenBank/DDBJ whole genome shotgun (WGS) entry which is preliminary data.</text>
</comment>
<reference evidence="1 2" key="1">
    <citation type="submission" date="2018-06" db="EMBL/GenBank/DDBJ databases">
        <title>Genomic Encyclopedia of Archaeal and Bacterial Type Strains, Phase II (KMG-II): from individual species to whole genera.</title>
        <authorList>
            <person name="Goeker M."/>
        </authorList>
    </citation>
    <scope>NUCLEOTIDE SEQUENCE [LARGE SCALE GENOMIC DNA]</scope>
    <source>
        <strain evidence="1 2">JCM 11668</strain>
    </source>
</reference>
<evidence type="ECO:0000313" key="2">
    <source>
        <dbReference type="Proteomes" id="UP000248148"/>
    </source>
</evidence>
<organism evidence="1 2">
    <name type="scientific">Rhodopseudomonas faecalis</name>
    <dbReference type="NCBI Taxonomy" id="99655"/>
    <lineage>
        <taxon>Bacteria</taxon>
        <taxon>Pseudomonadati</taxon>
        <taxon>Pseudomonadota</taxon>
        <taxon>Alphaproteobacteria</taxon>
        <taxon>Hyphomicrobiales</taxon>
        <taxon>Nitrobacteraceae</taxon>
        <taxon>Rhodopseudomonas</taxon>
    </lineage>
</organism>
<sequence length="129" mass="13650">MARIIATTQETIAIHEALKGHLSPTGDGAFFYAGGLTDEDIARKAAPRLSAAHVARIRTEMFGKLGKPPEAEPADFAAIAANMTTDLAQIKSAMTRLGAIDTTLNSVEAAVARIEQRVASIDSAARQQF</sequence>
<dbReference type="AlphaFoldDB" id="A0A318TM96"/>
<dbReference type="Proteomes" id="UP000248148">
    <property type="component" value="Unassembled WGS sequence"/>
</dbReference>
<name>A0A318TM96_9BRAD</name>
<accession>A0A318TM96</accession>
<dbReference type="RefSeq" id="WP_110779626.1">
    <property type="nucleotide sequence ID" value="NZ_QJTI01000002.1"/>
</dbReference>
<dbReference type="EMBL" id="QJTI01000002">
    <property type="protein sequence ID" value="PYF04987.1"/>
    <property type="molecule type" value="Genomic_DNA"/>
</dbReference>
<proteinExistence type="predicted"/>
<keyword evidence="2" id="KW-1185">Reference proteome</keyword>
<evidence type="ECO:0000313" key="1">
    <source>
        <dbReference type="EMBL" id="PYF04987.1"/>
    </source>
</evidence>
<protein>
    <submittedName>
        <fullName evidence="1">Uncharacterized protein</fullName>
    </submittedName>
</protein>